<feature type="domain" description="Peptidoglycan beta-N-acetylmuramidase NamZ N-terminal" evidence="1">
    <location>
        <begin position="62"/>
        <end position="260"/>
    </location>
</feature>
<dbReference type="AlphaFoldDB" id="A0A644U196"/>
<evidence type="ECO:0000259" key="2">
    <source>
        <dbReference type="Pfam" id="PF20732"/>
    </source>
</evidence>
<comment type="caution">
    <text evidence="3">The sequence shown here is derived from an EMBL/GenBank/DDBJ whole genome shotgun (WGS) entry which is preliminary data.</text>
</comment>
<evidence type="ECO:0000313" key="3">
    <source>
        <dbReference type="EMBL" id="MPL72222.1"/>
    </source>
</evidence>
<evidence type="ECO:0000259" key="1">
    <source>
        <dbReference type="Pfam" id="PF07075"/>
    </source>
</evidence>
<dbReference type="InterPro" id="IPR008302">
    <property type="entry name" value="NamZ"/>
</dbReference>
<feature type="domain" description="Peptidoglycan beta-N-acetylmuramidase NamZ C-terminal" evidence="2">
    <location>
        <begin position="264"/>
        <end position="405"/>
    </location>
</feature>
<organism evidence="3">
    <name type="scientific">bioreactor metagenome</name>
    <dbReference type="NCBI Taxonomy" id="1076179"/>
    <lineage>
        <taxon>unclassified sequences</taxon>
        <taxon>metagenomes</taxon>
        <taxon>ecological metagenomes</taxon>
    </lineage>
</organism>
<dbReference type="EMBL" id="VSSQ01000064">
    <property type="protein sequence ID" value="MPL72222.1"/>
    <property type="molecule type" value="Genomic_DNA"/>
</dbReference>
<proteinExistence type="predicted"/>
<dbReference type="InterPro" id="IPR048503">
    <property type="entry name" value="NamZ_C"/>
</dbReference>
<dbReference type="Gene3D" id="3.90.1150.140">
    <property type="match status" value="1"/>
</dbReference>
<dbReference type="PANTHER" id="PTHR42915:SF1">
    <property type="entry name" value="PEPTIDOGLYCAN BETA-N-ACETYLMURAMIDASE NAMZ"/>
    <property type="match status" value="1"/>
</dbReference>
<sequence length="409" mass="45939">MQFKLPDMRKAIPAILAFIVSVSLSAQPDLRRLAESSSINNPVIPGAWRTEEYFPLLKAKHVGVVANQTSLIREVHLVDSLLSAGITVVKVFTPEHGFRGNAEAGASIGNDWDSRSGLPLISLYGDRKKPGKAELEGLDIVIFDLQDVGARFYTYISTMTYMMEACAENNIPLILLDRPNPNGFYVDGPVLKPEFSSFVGLHPVPVVHGMTMAEYARMVNGERWLKNGAECNLTWVPCKGYTHKSRYRLPVRPSPNLPDMASVYLYPSLCFFEGTVVSVGRGTKSPFTVIGHPDFTYGSHVFRPVQIKGVSENPPHKGVDCYGYNLRERSDEIYENGGLRLEWLVEMYKALGSKPGFFNNFFDKLAGTDELRRQIQAGVSEIKIRESWETGLQKFKEIRNKYLLYPDFE</sequence>
<dbReference type="Pfam" id="PF20732">
    <property type="entry name" value="NamZ_C"/>
    <property type="match status" value="1"/>
</dbReference>
<accession>A0A644U196</accession>
<dbReference type="InterPro" id="IPR048502">
    <property type="entry name" value="NamZ_N"/>
</dbReference>
<protein>
    <recommendedName>
        <fullName evidence="4">DUF1343 domain-containing protein</fullName>
    </recommendedName>
</protein>
<dbReference type="GO" id="GO:0033922">
    <property type="term" value="F:peptidoglycan beta-N-acetylmuramidase activity"/>
    <property type="evidence" value="ECO:0007669"/>
    <property type="project" value="InterPro"/>
</dbReference>
<name>A0A644U196_9ZZZZ</name>
<dbReference type="PANTHER" id="PTHR42915">
    <property type="entry name" value="HYPOTHETICAL 460 KDA PROTEIN IN FEUA-SIGW INTERGENIC REGION [PRECURSOR]"/>
    <property type="match status" value="1"/>
</dbReference>
<dbReference type="Gene3D" id="3.40.50.12170">
    <property type="entry name" value="Uncharacterised protein PF07075, DUF1343"/>
    <property type="match status" value="1"/>
</dbReference>
<evidence type="ECO:0008006" key="4">
    <source>
        <dbReference type="Google" id="ProtNLM"/>
    </source>
</evidence>
<reference evidence="3" key="1">
    <citation type="submission" date="2019-08" db="EMBL/GenBank/DDBJ databases">
        <authorList>
            <person name="Kucharzyk K."/>
            <person name="Murdoch R.W."/>
            <person name="Higgins S."/>
            <person name="Loffler F."/>
        </authorList>
    </citation>
    <scope>NUCLEOTIDE SEQUENCE</scope>
</reference>
<dbReference type="PIRSF" id="PIRSF016719">
    <property type="entry name" value="UCP016719"/>
    <property type="match status" value="1"/>
</dbReference>
<dbReference type="Pfam" id="PF07075">
    <property type="entry name" value="NamZ_N"/>
    <property type="match status" value="1"/>
</dbReference>
<gene>
    <name evidence="3" type="ORF">SDC9_18003</name>
</gene>